<dbReference type="Pfam" id="PF00512">
    <property type="entry name" value="HisKA"/>
    <property type="match status" value="2"/>
</dbReference>
<feature type="domain" description="Response regulatory" evidence="6">
    <location>
        <begin position="612"/>
        <end position="727"/>
    </location>
</feature>
<evidence type="ECO:0000256" key="2">
    <source>
        <dbReference type="ARBA" id="ARBA00012438"/>
    </source>
</evidence>
<dbReference type="Gene3D" id="3.30.565.10">
    <property type="entry name" value="Histidine kinase-like ATPase, C-terminal domain"/>
    <property type="match status" value="2"/>
</dbReference>
<keyword evidence="3 4" id="KW-0597">Phosphoprotein</keyword>
<dbReference type="InterPro" id="IPR005467">
    <property type="entry name" value="His_kinase_dom"/>
</dbReference>
<reference evidence="7 8" key="1">
    <citation type="submission" date="2022-08" db="EMBL/GenBank/DDBJ databases">
        <title>Reclassification of Massilia species as members of the genera Telluria, Duganella, Pseudoduganella, Mokoshia gen. nov. and Zemynaea gen. nov. using orthogonal and non-orthogonal genome-based approaches.</title>
        <authorList>
            <person name="Bowman J.P."/>
        </authorList>
    </citation>
    <scope>NUCLEOTIDE SEQUENCE [LARGE SCALE GENOMIC DNA]</scope>
    <source>
        <strain evidence="7 8">JCM 31607</strain>
    </source>
</reference>
<evidence type="ECO:0000313" key="7">
    <source>
        <dbReference type="EMBL" id="MCS0608987.1"/>
    </source>
</evidence>
<protein>
    <recommendedName>
        <fullName evidence="2">histidine kinase</fullName>
        <ecNumber evidence="2">2.7.13.3</ecNumber>
    </recommendedName>
</protein>
<sequence length="1237" mass="135131">MERRPYEVEGDSETASLIRARDWAGTPLGPMDEWPQSLRTSLSICLACRFPILLWWGPERIMLYNDEYRPILGKKHPVAMGGAGREVWSDVWPIVGPMLDTVSSTGRAVKAEDLLLLMNRYGYNEEAYFSFSYSPIPDETGGCGGIFTPVIETTEKVIGARRIEKLRQLASTPRAGTLAEACAQYAAVLADARADVPFGLIYAVDAAAGRATLACSFGLDGHPEAAPHEIAPGVGDAVWPVLAALHANELTVAPCAESVRLPRGAWDDACGQAIVAPVRMPGQEHPVAVLVAGVSPHRALDATYLSFYQLLADQLQGSIGEALANEAERRRAEALAEIDRAKTTFFSNVSHEFRTPLTLMLGPLQEVLADQSLGAPVRRHLELMRRNGIRLLKLVNALLDFSRIEAGRMVASFAPVDLAACTADLAGVFRSAVERAGLALDVDCPPLPEPVYIDRTMWEKIVLNLLSNAFKFTFEGRIAVRLRRAGDRAELRVSDTGVGIDAVHLPKMFERFQRVEGTRSRSHEGSGIGLALVRDLVAMHGGDARIDSVPGHGTTVTVSLPLGKAHLPDEHIARDEGQSARETCTEAYLEEAELWLAPTRSGVTAPVGQRSLVFVVDDNPDMRDYVADMLSPTHDVCTFAEGQQLLDAVRAHRPDLIVSDVMMPVMDGYQLLAALKRDKTLASIPVMLLSARAGEDERICAERAGADAYLEKPFSRRELLAKIDALLLRWQLHRIESEQIQRMRAVFEQVPAAIALLRGSEHVYELANPLYRRLVFGRDLLGKPIRKALPELAGQGVFELLDEVYRSGEPYVGHGLHVDLVRGDGPALQESYFDFVYQPLRDAEGEVDGIAVVAFEVSETIRARRAAEMASRAKDEFMAMLGHELRNPLAPIVSALEVMKLRGIDNVRKEHGIIERQAQHLVGLVDDLLDVARVSEGKVELQREPAELAEVLAQALETAAPLLEERHDVVRIDVPRTGLPFLVDRQRMSQVFANLLTNAAKYSDRGSTIRIAGWRDGQDIVLEVADSGQGIAPELLPRVFDMFYQDAQNLARSRGGLGLGLTIVRSLTELHGGSVSAFSEGPGKGSIFTVRVPAAPSGAALPHGPAAAIVEEAGRHPLRILVVDDNRDAAETLGELLRTFGYTVELASDGPSALARLERHWPQLAILDIGLPGMDGYELAARVRQMAGARQVCLVALTGYGQESDRESARQAGFDHHLTKPVDMRELVRLTTSLAPS</sequence>
<dbReference type="CDD" id="cd00156">
    <property type="entry name" value="REC"/>
    <property type="match status" value="1"/>
</dbReference>
<organism evidence="7 8">
    <name type="scientific">Massilia solisilvae</name>
    <dbReference type="NCBI Taxonomy" id="1811225"/>
    <lineage>
        <taxon>Bacteria</taxon>
        <taxon>Pseudomonadati</taxon>
        <taxon>Pseudomonadota</taxon>
        <taxon>Betaproteobacteria</taxon>
        <taxon>Burkholderiales</taxon>
        <taxon>Oxalobacteraceae</taxon>
        <taxon>Telluria group</taxon>
        <taxon>Massilia</taxon>
    </lineage>
</organism>
<dbReference type="PANTHER" id="PTHR43547">
    <property type="entry name" value="TWO-COMPONENT HISTIDINE KINASE"/>
    <property type="match status" value="1"/>
</dbReference>
<dbReference type="PROSITE" id="PS50110">
    <property type="entry name" value="RESPONSE_REGULATORY"/>
    <property type="match status" value="2"/>
</dbReference>
<accession>A0ABT2BKF0</accession>
<dbReference type="SUPFAM" id="SSF47384">
    <property type="entry name" value="Homodimeric domain of signal transducing histidine kinase"/>
    <property type="match status" value="2"/>
</dbReference>
<dbReference type="InterPro" id="IPR011006">
    <property type="entry name" value="CheY-like_superfamily"/>
</dbReference>
<evidence type="ECO:0000313" key="8">
    <source>
        <dbReference type="Proteomes" id="UP001205861"/>
    </source>
</evidence>
<dbReference type="Pfam" id="PF00072">
    <property type="entry name" value="Response_reg"/>
    <property type="match status" value="2"/>
</dbReference>
<dbReference type="GO" id="GO:0005524">
    <property type="term" value="F:ATP binding"/>
    <property type="evidence" value="ECO:0007669"/>
    <property type="project" value="UniProtKB-KW"/>
</dbReference>
<proteinExistence type="predicted"/>
<feature type="modified residue" description="4-aspartylphosphate" evidence="4">
    <location>
        <position position="1168"/>
    </location>
</feature>
<dbReference type="SMART" id="SM00448">
    <property type="entry name" value="REC"/>
    <property type="match status" value="2"/>
</dbReference>
<dbReference type="Pfam" id="PF08448">
    <property type="entry name" value="PAS_4"/>
    <property type="match status" value="1"/>
</dbReference>
<dbReference type="Proteomes" id="UP001205861">
    <property type="component" value="Unassembled WGS sequence"/>
</dbReference>
<dbReference type="InterPro" id="IPR036890">
    <property type="entry name" value="HATPase_C_sf"/>
</dbReference>
<dbReference type="PROSITE" id="PS50109">
    <property type="entry name" value="HIS_KIN"/>
    <property type="match status" value="2"/>
</dbReference>
<evidence type="ECO:0000259" key="6">
    <source>
        <dbReference type="PROSITE" id="PS50110"/>
    </source>
</evidence>
<dbReference type="InterPro" id="IPR004358">
    <property type="entry name" value="Sig_transdc_His_kin-like_C"/>
</dbReference>
<dbReference type="Pfam" id="PF02518">
    <property type="entry name" value="HATPase_c"/>
    <property type="match status" value="2"/>
</dbReference>
<dbReference type="InterPro" id="IPR036097">
    <property type="entry name" value="HisK_dim/P_sf"/>
</dbReference>
<evidence type="ECO:0000256" key="4">
    <source>
        <dbReference type="PROSITE-ProRule" id="PRU00169"/>
    </source>
</evidence>
<keyword evidence="7" id="KW-0547">Nucleotide-binding</keyword>
<evidence type="ECO:0000256" key="3">
    <source>
        <dbReference type="ARBA" id="ARBA00022553"/>
    </source>
</evidence>
<name>A0ABT2BKF0_9BURK</name>
<dbReference type="CDD" id="cd00075">
    <property type="entry name" value="HATPase"/>
    <property type="match status" value="1"/>
</dbReference>
<dbReference type="PRINTS" id="PR00344">
    <property type="entry name" value="BCTRLSENSOR"/>
</dbReference>
<evidence type="ECO:0000259" key="5">
    <source>
        <dbReference type="PROSITE" id="PS50109"/>
    </source>
</evidence>
<feature type="domain" description="Histidine kinase" evidence="5">
    <location>
        <begin position="348"/>
        <end position="564"/>
    </location>
</feature>
<dbReference type="SMART" id="SM00387">
    <property type="entry name" value="HATPase_c"/>
    <property type="match status" value="2"/>
</dbReference>
<feature type="domain" description="Response regulatory" evidence="6">
    <location>
        <begin position="1119"/>
        <end position="1235"/>
    </location>
</feature>
<comment type="caution">
    <text evidence="7">The sequence shown here is derived from an EMBL/GenBank/DDBJ whole genome shotgun (WGS) entry which is preliminary data.</text>
</comment>
<dbReference type="InterPro" id="IPR003661">
    <property type="entry name" value="HisK_dim/P_dom"/>
</dbReference>
<keyword evidence="7" id="KW-0067">ATP-binding</keyword>
<dbReference type="Gene3D" id="3.30.450.20">
    <property type="entry name" value="PAS domain"/>
    <property type="match status" value="2"/>
</dbReference>
<feature type="modified residue" description="4-aspartylphosphate" evidence="4">
    <location>
        <position position="660"/>
    </location>
</feature>
<dbReference type="InterPro" id="IPR003594">
    <property type="entry name" value="HATPase_dom"/>
</dbReference>
<dbReference type="Gene3D" id="1.10.287.130">
    <property type="match status" value="2"/>
</dbReference>
<evidence type="ECO:0000256" key="1">
    <source>
        <dbReference type="ARBA" id="ARBA00000085"/>
    </source>
</evidence>
<comment type="catalytic activity">
    <reaction evidence="1">
        <text>ATP + protein L-histidine = ADP + protein N-phospho-L-histidine.</text>
        <dbReference type="EC" id="2.7.13.3"/>
    </reaction>
</comment>
<dbReference type="CDD" id="cd00082">
    <property type="entry name" value="HisKA"/>
    <property type="match status" value="2"/>
</dbReference>
<dbReference type="SUPFAM" id="SSF52172">
    <property type="entry name" value="CheY-like"/>
    <property type="match status" value="2"/>
</dbReference>
<dbReference type="SMART" id="SM00388">
    <property type="entry name" value="HisKA"/>
    <property type="match status" value="2"/>
</dbReference>
<dbReference type="PANTHER" id="PTHR43547:SF2">
    <property type="entry name" value="HYBRID SIGNAL TRANSDUCTION HISTIDINE KINASE C"/>
    <property type="match status" value="1"/>
</dbReference>
<feature type="domain" description="Histidine kinase" evidence="5">
    <location>
        <begin position="880"/>
        <end position="1096"/>
    </location>
</feature>
<dbReference type="InterPro" id="IPR013656">
    <property type="entry name" value="PAS_4"/>
</dbReference>
<dbReference type="SUPFAM" id="SSF55874">
    <property type="entry name" value="ATPase domain of HSP90 chaperone/DNA topoisomerase II/histidine kinase"/>
    <property type="match status" value="2"/>
</dbReference>
<dbReference type="InterPro" id="IPR001789">
    <property type="entry name" value="Sig_transdc_resp-reg_receiver"/>
</dbReference>
<dbReference type="RefSeq" id="WP_258856635.1">
    <property type="nucleotide sequence ID" value="NZ_JANUGV010000002.1"/>
</dbReference>
<dbReference type="EC" id="2.7.13.3" evidence="2"/>
<dbReference type="Gene3D" id="3.40.50.2300">
    <property type="match status" value="2"/>
</dbReference>
<gene>
    <name evidence="7" type="ORF">NX773_12505</name>
</gene>
<dbReference type="EMBL" id="JANUGV010000002">
    <property type="protein sequence ID" value="MCS0608987.1"/>
    <property type="molecule type" value="Genomic_DNA"/>
</dbReference>
<dbReference type="CDD" id="cd17580">
    <property type="entry name" value="REC_2_DhkD-like"/>
    <property type="match status" value="1"/>
</dbReference>
<keyword evidence="8" id="KW-1185">Reference proteome</keyword>